<accession>A0A6F8SVZ2</accession>
<dbReference type="EMBL" id="AP022821">
    <property type="protein sequence ID" value="BCA91892.1"/>
    <property type="molecule type" value="Genomic_DNA"/>
</dbReference>
<dbReference type="InterPro" id="IPR056209">
    <property type="entry name" value="SU10_adaptor"/>
</dbReference>
<name>A0A6F8SVZ2_9GAMM</name>
<evidence type="ECO:0000313" key="2">
    <source>
        <dbReference type="Proteomes" id="UP000503197"/>
    </source>
</evidence>
<gene>
    <name evidence="1" type="ORF">HMSLTHF_16670</name>
</gene>
<dbReference type="Proteomes" id="UP000503197">
    <property type="component" value="Chromosome"/>
</dbReference>
<dbReference type="RefSeq" id="WP_172416171.1">
    <property type="nucleotide sequence ID" value="NZ_AP022821.1"/>
</dbReference>
<dbReference type="Pfam" id="PF24175">
    <property type="entry name" value="SU10_adaptor"/>
    <property type="match status" value="1"/>
</dbReference>
<protein>
    <submittedName>
        <fullName evidence="1">Uncharacterized protein</fullName>
    </submittedName>
</protein>
<organism evidence="1 2">
    <name type="scientific">Vreelandella aquamarina</name>
    <dbReference type="NCBI Taxonomy" id="77097"/>
    <lineage>
        <taxon>Bacteria</taxon>
        <taxon>Pseudomonadati</taxon>
        <taxon>Pseudomonadota</taxon>
        <taxon>Gammaproteobacteria</taxon>
        <taxon>Oceanospirillales</taxon>
        <taxon>Halomonadaceae</taxon>
        <taxon>Vreelandella</taxon>
    </lineage>
</organism>
<dbReference type="AlphaFoldDB" id="A0A6F8SVZ2"/>
<sequence>MAVTTVGTVIRNAKLVLQEVTAAGTRWTNEELIGWLNEAYQAIVQIKPDASAINTSVGLVAGTRQEIPSDGMRLIDVVRNTAADSAKMGIMVTTRRSLDTTRRSWHGDTPSIDIEQYMFDDQDPTRFYVYPPAALGAEIELIYSSTPSPHDVSLGLNGLKDEAIRLNDSYAPVITDYILYRAYSKDAEHAANLNRAQMHMQAYMGALGQKIEVARAISPNAPDNSSNPPRMRS</sequence>
<proteinExistence type="predicted"/>
<reference evidence="1 2" key="1">
    <citation type="submission" date="2020-02" db="EMBL/GenBank/DDBJ databases">
        <title>Complete Genome Sequence of Halomonas meridiana strain BAA-801, Isolated from Deep Sea Thermal Vent.</title>
        <authorList>
            <person name="Takahashi Y."/>
            <person name="Takahashi H."/>
            <person name="Galipon J."/>
            <person name="Arakawa K."/>
        </authorList>
    </citation>
    <scope>NUCLEOTIDE SEQUENCE [LARGE SCALE GENOMIC DNA]</scope>
    <source>
        <strain evidence="1 2">Slthf1</strain>
    </source>
</reference>
<evidence type="ECO:0000313" key="1">
    <source>
        <dbReference type="EMBL" id="BCA91892.1"/>
    </source>
</evidence>